<feature type="domain" description="Cadherin-like" evidence="4">
    <location>
        <begin position="2140"/>
        <end position="2221"/>
    </location>
</feature>
<reference evidence="5 6" key="1">
    <citation type="submission" date="2018-06" db="EMBL/GenBank/DDBJ databases">
        <authorList>
            <consortium name="Pathogen Informatics"/>
            <person name="Doyle S."/>
        </authorList>
    </citation>
    <scope>NUCLEOTIDE SEQUENCE [LARGE SCALE GENOMIC DNA]</scope>
    <source>
        <strain evidence="5 6">NCTC12239</strain>
    </source>
</reference>
<dbReference type="OrthoDB" id="5654425at2"/>
<dbReference type="Pfam" id="PF05735">
    <property type="entry name" value="TSP_C"/>
    <property type="match status" value="1"/>
</dbReference>
<dbReference type="InterPro" id="IPR006626">
    <property type="entry name" value="PbH1"/>
</dbReference>
<dbReference type="NCBIfam" id="NF012211">
    <property type="entry name" value="tand_rpt_95"/>
    <property type="match status" value="3"/>
</dbReference>
<dbReference type="InterPro" id="IPR041690">
    <property type="entry name" value="Cadherin_5"/>
</dbReference>
<dbReference type="NCBIfam" id="TIGR01965">
    <property type="entry name" value="VCBS_repeat"/>
    <property type="match status" value="1"/>
</dbReference>
<dbReference type="Gene3D" id="2.60.40.2810">
    <property type="match status" value="1"/>
</dbReference>
<dbReference type="InterPro" id="IPR013783">
    <property type="entry name" value="Ig-like_fold"/>
</dbReference>
<feature type="domain" description="RapA2 cadherin-like" evidence="3">
    <location>
        <begin position="1680"/>
        <end position="1760"/>
    </location>
</feature>
<dbReference type="PRINTS" id="PR00313">
    <property type="entry name" value="CABNDNGRPT"/>
</dbReference>
<dbReference type="Pfam" id="PF17963">
    <property type="entry name" value="Big_9"/>
    <property type="match status" value="13"/>
</dbReference>
<feature type="domain" description="RapA2 cadherin-like" evidence="3">
    <location>
        <begin position="274"/>
        <end position="355"/>
    </location>
</feature>
<dbReference type="GO" id="GO:0007155">
    <property type="term" value="P:cell adhesion"/>
    <property type="evidence" value="ECO:0007669"/>
    <property type="project" value="InterPro"/>
</dbReference>
<feature type="domain" description="RapA2 cadherin-like" evidence="3">
    <location>
        <begin position="2429"/>
        <end position="2509"/>
    </location>
</feature>
<gene>
    <name evidence="5" type="primary">rtxA_2</name>
    <name evidence="5" type="ORF">NCTC12239_01967</name>
</gene>
<evidence type="ECO:0000256" key="1">
    <source>
        <dbReference type="ARBA" id="ARBA00022837"/>
    </source>
</evidence>
<dbReference type="Gene3D" id="2.60.40.10">
    <property type="entry name" value="Immunoglobulins"/>
    <property type="match status" value="1"/>
</dbReference>
<keyword evidence="1" id="KW-0106">Calcium</keyword>
<dbReference type="InterPro" id="IPR001343">
    <property type="entry name" value="Hemolysn_Ca-bd"/>
</dbReference>
<dbReference type="InterPro" id="IPR008859">
    <property type="entry name" value="Thrombospondin_C"/>
</dbReference>
<feature type="domain" description="Cadherin-like" evidence="4">
    <location>
        <begin position="1851"/>
        <end position="1900"/>
    </location>
</feature>
<dbReference type="Gene3D" id="2.60.40.3440">
    <property type="match status" value="1"/>
</dbReference>
<dbReference type="PROSITE" id="PS00330">
    <property type="entry name" value="HEMOLYSIN_CALCIUM"/>
    <property type="match status" value="3"/>
</dbReference>
<dbReference type="SUPFAM" id="SSF51120">
    <property type="entry name" value="beta-Roll"/>
    <property type="match status" value="2"/>
</dbReference>
<dbReference type="STRING" id="39962.Lmor_1496"/>
<dbReference type="Pfam" id="PF00353">
    <property type="entry name" value="HemolysinCabind"/>
    <property type="match status" value="2"/>
</dbReference>
<dbReference type="InterPro" id="IPR011049">
    <property type="entry name" value="Serralysin-like_metalloprot_C"/>
</dbReference>
<dbReference type="InterPro" id="IPR040853">
    <property type="entry name" value="RapA2_cadherin-like"/>
</dbReference>
<dbReference type="GO" id="GO:0005509">
    <property type="term" value="F:calcium ion binding"/>
    <property type="evidence" value="ECO:0007669"/>
    <property type="project" value="InterPro"/>
</dbReference>
<evidence type="ECO:0000259" key="4">
    <source>
        <dbReference type="Pfam" id="PF17892"/>
    </source>
</evidence>
<name>A0A378JX84_9GAMM</name>
<feature type="domain" description="Cadherin-like" evidence="4">
    <location>
        <begin position="3533"/>
        <end position="3612"/>
    </location>
</feature>
<dbReference type="Proteomes" id="UP000254040">
    <property type="component" value="Unassembled WGS sequence"/>
</dbReference>
<feature type="domain" description="Cadherin-like" evidence="4">
    <location>
        <begin position="1183"/>
        <end position="1258"/>
    </location>
</feature>
<evidence type="ECO:0000259" key="2">
    <source>
        <dbReference type="Pfam" id="PF05735"/>
    </source>
</evidence>
<dbReference type="InterPro" id="IPR018511">
    <property type="entry name" value="Hemolysin-typ_Ca-bd_CS"/>
</dbReference>
<dbReference type="RefSeq" id="WP_115343525.1">
    <property type="nucleotide sequence ID" value="NZ_UGOG01000001.1"/>
</dbReference>
<evidence type="ECO:0000259" key="3">
    <source>
        <dbReference type="Pfam" id="PF17803"/>
    </source>
</evidence>
<accession>A0A378JX84</accession>
<dbReference type="InterPro" id="IPR010221">
    <property type="entry name" value="VCBS_dom"/>
</dbReference>
<dbReference type="Pfam" id="PF17803">
    <property type="entry name" value="Cadherin_4"/>
    <property type="match status" value="3"/>
</dbReference>
<feature type="domain" description="Cadherin-like" evidence="4">
    <location>
        <begin position="3645"/>
        <end position="3719"/>
    </location>
</feature>
<dbReference type="Gene3D" id="2.60.120.200">
    <property type="match status" value="1"/>
</dbReference>
<sequence length="5478" mass="557832">MLSQVAIGVVRVLNGVLEKVNADGDARIVKSGAPLYHGDVLTLLSGEAYIQITHDPPKELALNKPFSLDGISLALKPGILNSNQAVIQGLFGEYNHISVFVNKLIASGAYFDKTESVKEPFYLDVLFSNRLISSGFIPPPLLFEDFDDFKSTINPQATVFKPVSEINDSNQALVIPNISIPNSIISGIFKGDVTELGGVNNSLPGTLKFEAQISSINGFIPGNLSGALGTFTLDTSGKWTYELNHNSLLVDSLKAGEVRVVTFDAVAKDGTIQQLTVNIHGTNDSPYVLPDNGVALEDSVLMGNVLVNDKDPEGDVVYVTKFRIDGDPTLYQAGQTASILGRDQLTILANGNYIFNPLHNYSGSIPNTTYTISDGTTENNSTLSLYVGLVNDAPEGTNKNISTLEDTPIVINATDFGFTDPDDSSANTLLAVKINSLPVEGALYLNGVMVTPGQIISGAAINANTLVYVPLANSNGSVQFTFQVQDNGGTLNGGIDLDPTSNTLRIDITPVDDAFSDANEILSTAEDINLNGNVLTGTSSVDGAVSVTHFSVAGDLTVYNAGDMATIAGVGTLRIDANGHFSFIPAPDYNGPVPLVTYMLSDGSSSDTSTLSIGVTPVADPFSDADEVLSTAEDTILNGNVLIGTSSDGGTVTVTEFTILGDLATYATGDTATIAGIGSLRIDTNGDFNFIPAANYNGSVPLVTYTLSDGSSGNVSTLSINITPVDDAFSDANEVVSTAEDTTLNGNVLTGTSSVDGAVNVTQFSVAGDPAIYTAGDAATITGIGSLRIDANGAFSFIPAANYNGAVPVVTYTLSDGSSTDTSTLSIDVTPVDDAFSDANEVLSTAEDTTLNGNVLTGTSSVDGLVSVTQFSVTGDPTTYIAGDTAILAGVGTLRIDANGAFSFIPVANYNGAVPVVTYTMSDGSSNDTSTLSIEVTPVDDAFSDANEVLSTAEDTTLNGNVLTGTSSVDGTVSVTQFSLAGDPSTYNAGDTATIAGVGALSIDANGAFSFIPEANYNGAVPVVTYTMSDGSSNDTSTLSIEVTPVDDAFSDANEVLSTAEDTTLNGNVLTGTSSVDGVVSVTQFSVAGDVAVYNAGDTASIAGIGTLLIDANGDFSFIPEANYNGVVPVVTYTMSDGSSSDTSTLSIEVTPVDDAFSDANEVLSTAEDTTLNGSVLAGTSSVDGPVSVTQFSVAGDLTVYNAGDTATIAGIGTVRIDANGAFSFIPAANYNGAVPVVTYTLSDGSSSDISTLSIDVTPVDDAFSDANEVVSTAEDTTLNGNVLTGTSSVDGPVSVTQFTVAGDPATYNVGDTATITGIGTLRIDANGDFSFIPAANYNGAVPVVTYTMSDGSSSDTSTLSIEVTPVDDAFSDANEVLSPAEDTTLNGNVLTGTSSVDGPVSVTQFSVTGDPATYIAGDTAILAGIGTLRIDANGAFSFIPAANYNGAVPVVTYTLSDGSSSDISTLSIDVTPVDDAFSDANEVVSTAEDTTLNGNVLTGTSSVDGPVSVTQFTVAGDPATYNVGDTATITGIGTLRIDANGDFSFIPAANYNGAVPVVTYTMSDGSSSDTSTLSIEVTPVDDAFSDANEVLSPAEDTSLNGNVLTGTSSVDGPVSVTQFSVTGDPTTYIAGDTAILAGIGTLRIDANGAFSFIPAANYNGAVPVVTYTLSDGSSSDISTLSIDVTPVDDAFSDANEVVSTAEDTTLNGNVLTGTSSVDGPVSVSQFSVTGDPATYIAGDTAILAGIGTLRIDANGAFSFIPEANYNGAVPVVTYTMSDGSSNDTSTLSIDVTPVDDAFSDANEVVSTAEDTTLNGNVLTGTSSVDGPVSVTQFSVTGDPTTYIAGDTAILAGIGTLRIDANGAFSFIPEANYNGAVPVVTYTVSDGSSSDTSTLSIEVTPVDDAFSDSNEVVSAAEDTILNGNLLTGTSSVDGPVSVTQFSVAGDVTVYNPGDMATISGIGTLRIDANGAFSFIPVANYNGAVPVVTYTMSDGSSNDTSTLSIDVTPVDDAFSDANEVLSTAEDTPLGGNVLTGTSSVDGAVNVTQFSVAGDLTVYNAGDTASIAGIGTLRIDANGDFSFIPTANYNGAVPVVTYTLSDGSSTDTSTLSIEVTPVDDAFSDANEVLSTAEDTTLNGNVLTGTSSVDGPVSVTQFSVAGDVTVYNPGDMATISGIGTLRIDANGAFSFIPAANYNGAVPVVTYTLSDGSSSDTSTLSIDVTPVDDAFSDANEVVSTAEDTTLNGNVLTGTSSVDGPVSVTQFSVTGNPSTYNAGDTATIAGVGALSIDANGAFSFIPVANYNGTVPVVTYTMSDGSSNDTSTLSIEVTPVDDAFSDANEVLSTAEDTTLNGNVLTGTSSVDGPVSVTQFSVTGDPSTYNAGDTATIDGVGTLSIDTNGAFSFIPAANYNGAVPVVTYTLSDGSSNDTSTLSIDVTSVDDAFSDANEVVSTAEDTTLNGNVLTGTSSVDGPVSVTQFSVTGDPATYFAGDTAILAGIGTLRIDANGAFSFIPVANYNGAVPVVTYTLSDGSSNDTSTLSIEVTPVDDAFSDANEVLSTAEDTTLNGNVLTGTSSVDGPVSVTQFSVTGDPSTYNAGDTATIAGVGALSIDANGAFSFIPVANYNGAVPVVTYTVSDGSSNDTSTLSIEVTPVDDAFSDANEVLSTAEDTTLNGNVLTGTSSVDGPVSVTQFSVTGDPATYIAGDTATITGVGALSIDANGAFSFIPVANYNGTVPVVTYTMSDGSSSDTSTLSIEVTPVDDAFSDANEVLSTAEDTTLNGNVLTGTSSVDGPVSVTQFSVTGDPSTYNAGDTATIAGVGALSIDANGAFSFIPVANYNGTVPVVTYTMSDGSSSDTSTLSIDVTPVDDAFSDANEVLSTAEDTTLNGNVLTGTSSVDGVVSVTQFSVTGDVTVYNAGDTATIAGVGALSIDANGAFSFIPVANYNGTVPVVTYTMSDGSSSDTSTLSIEVTPVDDPFSDANEVLSTAEDTTLNGNVLTGTSSVDGPVSVTQFSVTGDPATYIAGDTATITGVGALSIDANGAFSFIPVANYNGAVPVVTYTLSDGSSSDTSTLSIDVTPVDDAFSDANEVLSTAEDTTLNGNVLTGTSSVDGVVSVTQFSVAGDVAVYNAGDTATIAGIGAVRIDANGAFSFIPEANYNGAVPVVTYTMSDGSSSDTSTLSIEVTPVDDAFSDANEVLSTAEDTTLNGNVLTGTSSVDGPVSVTQFSVTGDPATYIAGDTATITGVGALSIDANGAFSFIPVANYNGAVPVVTYTLSDGSSSDTSTLSIDVTPVDDAFSDANEVLSTAEDTTLWGNVLTGTSSVDGPISVTQFSVTGDPSTYNAGDTATIAGVGTLSIDTNGAFSFIPVANYNGAVPVVTYTMSDGSSNDTSTLSIEVTPVDDAFSDANDVLSTAEDTTLNGNVLTGTSSVDGVVSVTQFSVAGDVAVYNAGDTATIAGIGAVRIDANGAFSFIPVANYNGTVPVVTYTMSDGSSSDTSTLSIEVTPVDDAFSDANEVLSTAEDTTLNGNVLTGTSSVDGPVRVTQFSVTGDLTVYNAGDTATITGIGTLRIDANGDFSFIPAANYNGAVPVVTYTMSDGSSTDTSTLSIDVTPVDDAFSDANEVVSTAEDTTLNGSVLTGTSSVDGPVSVTQFSVAGDVTVYNAGNTATIAGVGILRIDANGTFSFIPAANYNGAVPVVTYTLSDGSSSDTSTLNIDVTPVDDAFSDANEVLSTAEDTTLNGNVLTGTSSVDGPVSVAQFTVAGDVTVYNAGDTASIAGIGTVRIDFNGAFSFIPAANYYGAVPVVTYIMSDGSSSDTSTLSISVTPVDDAFSDANEVLSMAEDTALNGSVLTGTSSVDGPVSVTQFSVAGDVTVYNAGNTATIAGVGTLRIDANGDFSFIPLANYNGAVPVATYTLSDGSSSDTSTLSISVTPVDDAFSDANEVLSTAEDTILNGSVLTGTSSVDGPVSVTQFIVAGDPATYNAGDTATIVGIGTLRIDANGAFSFIPATNYNGAVPLTTYTLTDGSSSDVSTLSINVTPVNDSPVNGLRLTQTMNEDGSRAFNVTNSNAFSVTDVDSSTVTTTLSVLHGILTASSSAATAQGVTLTNNGTSSITLVGAPDKITLVLDGLVYKPTADYDVSDTLTMTSTDGTLTDTDLMTINITSIADITDDTASTNEDTAVVINVLANDSFENPGRTITAINGLDIVSGGTVSVSNGTVLLNANGTLTFTPVANYNGNTSFTYTVTSGGATETATVNLTVNSVNDAPQGADYLLTINNTNPVVLTTSYFSMTDVNDSPANALLNVRISTLPASGTLALNGVAVTAGQNISAVDIAAGLLVYTPVSNFSGSTSFTFQVRDDGGTANGGVNLDQSPNSFTFNLPVVADTPVIYAHIGLPTITGGTSFIAANFSNDLDENSLSNWSSVALFSNTFAEVQGGNGKLQTEASLFNSTAWAGQTGTDATEVSNFNSRWVKSGGLMTYNNGNVNDDAQGILLLNSNQMTVEERALTSYLITVGMYADASASQANGVGFVFGYQDSSNYFLLRWENPNTVYAPGGAAFESAPGQYLELSLVQVVAGTAIDLARTTFNGDDFFNVSINVSPNGISVSAADVNNSSATANLEYVYGSISGGTSTAPALNSIGLYTFDNDSLVQWDNIVIKQPVSFQYILQTEAYLTDTDGSETLSNITLSSIPAGATLFDTVTNTAVTVTGGSATVVAGNDIRLTTTTALTTAQINAITAAVTATETSNGSTSTQTTPVLFEVLGNSPAETISGSASGEWITGEAGNDVLNARGGADVIIGGLGNDTITTGGGSDQIVLLKGQGGATAGAAPIDTITDFTVNTDTIVIKGSNIIGVSVSIPTSYTYTITVNYSGGAATEYFKVTLSNGAMLNDSGDNQLTGVVISGGTATIDGTIVGAILYLDINGNNQEDEGERLGITDQYGHVEWVLDLAKLDVNGDGQYVLGEARAVQTGGFDVDTGLSYDINLFGPVGSAIISPLTSLLQAQLESGFDYQTANANIVARLGLPEGTELINLNPILGANEILAQNASVMTAAVQFAELAAIRYSTDEGRVSFSVFDAISKALLELPERTIADFSDKAFLQDIALHLDLGDLASPEVIEFMAASQQALQVSMGALAPGESALAAISEVQYLTQGSYAQILEHYMNGYLPAYLLSDISVIINAFSSSSITYEELKDFNNQFNTVVNQEINSSSGISTDGSADYYSYDFIHNAESLINTFMTTHDLPVSSSQEYQIYTLSDLGLVDDYVLFYDANTQENTSTPSPSMGGVELHGSSGSESIYGTEGNDLIFGGEGDDHLYGGQGDDTILGGLGNDVIYGGMGNDHMTGGGGNDIFVFEKADIGDKPVIDTITDFKLGTDGDAGGDKSTLDLSDLFKDSTLSSESLDTLLQISTVHNESTNQTDTVIKTDLTGNAQFNASPETIVLSGVDVVSAYGTSDSAELINHLLAANILVMGH</sequence>
<feature type="domain" description="Cadherin-like" evidence="4">
    <location>
        <begin position="2040"/>
        <end position="2114"/>
    </location>
</feature>
<dbReference type="InterPro" id="IPR019960">
    <property type="entry name" value="T1SS_VCA0849"/>
</dbReference>
<organism evidence="5 6">
    <name type="scientific">Legionella moravica</name>
    <dbReference type="NCBI Taxonomy" id="39962"/>
    <lineage>
        <taxon>Bacteria</taxon>
        <taxon>Pseudomonadati</taxon>
        <taxon>Pseudomonadota</taxon>
        <taxon>Gammaproteobacteria</taxon>
        <taxon>Legionellales</taxon>
        <taxon>Legionellaceae</taxon>
        <taxon>Legionella</taxon>
    </lineage>
</organism>
<dbReference type="EMBL" id="UGOG01000001">
    <property type="protein sequence ID" value="STX63026.1"/>
    <property type="molecule type" value="Genomic_DNA"/>
</dbReference>
<feature type="domain" description="TSP C-terminal" evidence="2">
    <location>
        <begin position="4503"/>
        <end position="4594"/>
    </location>
</feature>
<dbReference type="NCBIfam" id="TIGR03661">
    <property type="entry name" value="T1SS_VCA0849"/>
    <property type="match status" value="1"/>
</dbReference>
<proteinExistence type="predicted"/>
<evidence type="ECO:0000313" key="5">
    <source>
        <dbReference type="EMBL" id="STX63026.1"/>
    </source>
</evidence>
<dbReference type="Pfam" id="PF17892">
    <property type="entry name" value="Cadherin_5"/>
    <property type="match status" value="6"/>
</dbReference>
<dbReference type="GO" id="GO:0005576">
    <property type="term" value="C:extracellular region"/>
    <property type="evidence" value="ECO:0007669"/>
    <property type="project" value="InterPro"/>
</dbReference>
<protein>
    <submittedName>
        <fullName evidence="5">Structural toxin protein RtxA</fullName>
    </submittedName>
</protein>
<dbReference type="SMART" id="SM00710">
    <property type="entry name" value="PbH1"/>
    <property type="match status" value="28"/>
</dbReference>
<evidence type="ECO:0000313" key="6">
    <source>
        <dbReference type="Proteomes" id="UP000254040"/>
    </source>
</evidence>
<dbReference type="Gene3D" id="2.60.40.1200">
    <property type="match status" value="34"/>
</dbReference>